<evidence type="ECO:0000256" key="2">
    <source>
        <dbReference type="ARBA" id="ARBA00009539"/>
    </source>
</evidence>
<dbReference type="EMBL" id="BMYV01000001">
    <property type="protein sequence ID" value="GGX60642.1"/>
    <property type="molecule type" value="Genomic_DNA"/>
</dbReference>
<evidence type="ECO:0000313" key="11">
    <source>
        <dbReference type="EMBL" id="GGX60642.1"/>
    </source>
</evidence>
<sequence>MPMSTNPKLCAVVAMDNNNVIGRDGDLPWRLPSDLKHFKRVTLGKPCLMGRKTWESLPFPLPGRPNLVLSRNADYLAEGAEVFTDLHAMIGQGFELAGKSGVDEIMLIGGGQLYASLLPHCERLYVTQVDTEVEGDAVFPEISRDDWQMSSKEGPIQGPKDDHAFFITVFDRVH</sequence>
<dbReference type="InterPro" id="IPR001796">
    <property type="entry name" value="DHFR_dom"/>
</dbReference>
<evidence type="ECO:0000256" key="5">
    <source>
        <dbReference type="ARBA" id="ARBA00022857"/>
    </source>
</evidence>
<dbReference type="InterPro" id="IPR012259">
    <property type="entry name" value="DHFR"/>
</dbReference>
<dbReference type="GO" id="GO:0006730">
    <property type="term" value="P:one-carbon metabolic process"/>
    <property type="evidence" value="ECO:0007669"/>
    <property type="project" value="UniProtKB-KW"/>
</dbReference>
<reference evidence="11 12" key="1">
    <citation type="journal article" date="2014" name="Int. J. Syst. Evol. Microbiol.">
        <title>Complete genome sequence of Corynebacterium casei LMG S-19264T (=DSM 44701T), isolated from a smear-ripened cheese.</title>
        <authorList>
            <consortium name="US DOE Joint Genome Institute (JGI-PGF)"/>
            <person name="Walter F."/>
            <person name="Albersmeier A."/>
            <person name="Kalinowski J."/>
            <person name="Ruckert C."/>
        </authorList>
    </citation>
    <scope>NUCLEOTIDE SEQUENCE [LARGE SCALE GENOMIC DNA]</scope>
    <source>
        <strain evidence="11 12">KCTC 23968</strain>
    </source>
</reference>
<dbReference type="GO" id="GO:0046655">
    <property type="term" value="P:folic acid metabolic process"/>
    <property type="evidence" value="ECO:0007669"/>
    <property type="project" value="TreeGrafter"/>
</dbReference>
<organism evidence="11 12">
    <name type="scientific">Litorimonas cladophorae</name>
    <dbReference type="NCBI Taxonomy" id="1220491"/>
    <lineage>
        <taxon>Bacteria</taxon>
        <taxon>Pseudomonadati</taxon>
        <taxon>Pseudomonadota</taxon>
        <taxon>Alphaproteobacteria</taxon>
        <taxon>Maricaulales</taxon>
        <taxon>Robiginitomaculaceae</taxon>
    </lineage>
</organism>
<keyword evidence="6 8" id="KW-0560">Oxidoreductase</keyword>
<dbReference type="GO" id="GO:0070401">
    <property type="term" value="F:NADP+ binding"/>
    <property type="evidence" value="ECO:0007669"/>
    <property type="project" value="UniProtKB-ARBA"/>
</dbReference>
<comment type="catalytic activity">
    <reaction evidence="8">
        <text>(6S)-5,6,7,8-tetrahydrofolate + NADP(+) = 7,8-dihydrofolate + NADPH + H(+)</text>
        <dbReference type="Rhea" id="RHEA:15009"/>
        <dbReference type="ChEBI" id="CHEBI:15378"/>
        <dbReference type="ChEBI" id="CHEBI:57451"/>
        <dbReference type="ChEBI" id="CHEBI:57453"/>
        <dbReference type="ChEBI" id="CHEBI:57783"/>
        <dbReference type="ChEBI" id="CHEBI:58349"/>
        <dbReference type="EC" id="1.5.1.3"/>
    </reaction>
</comment>
<comment type="caution">
    <text evidence="11">The sequence shown here is derived from an EMBL/GenBank/DDBJ whole genome shotgun (WGS) entry which is preliminary data.</text>
</comment>
<dbReference type="CDD" id="cd00209">
    <property type="entry name" value="DHFR"/>
    <property type="match status" value="1"/>
</dbReference>
<dbReference type="InterPro" id="IPR017925">
    <property type="entry name" value="DHFR_CS"/>
</dbReference>
<evidence type="ECO:0000256" key="4">
    <source>
        <dbReference type="ARBA" id="ARBA00022563"/>
    </source>
</evidence>
<dbReference type="SUPFAM" id="SSF53597">
    <property type="entry name" value="Dihydrofolate reductase-like"/>
    <property type="match status" value="1"/>
</dbReference>
<dbReference type="GO" id="GO:0005829">
    <property type="term" value="C:cytosol"/>
    <property type="evidence" value="ECO:0007669"/>
    <property type="project" value="TreeGrafter"/>
</dbReference>
<evidence type="ECO:0000256" key="3">
    <source>
        <dbReference type="ARBA" id="ARBA00012856"/>
    </source>
</evidence>
<dbReference type="Pfam" id="PF00186">
    <property type="entry name" value="DHFR_1"/>
    <property type="match status" value="1"/>
</dbReference>
<dbReference type="PROSITE" id="PS00075">
    <property type="entry name" value="DHFR_1"/>
    <property type="match status" value="1"/>
</dbReference>
<dbReference type="EC" id="1.5.1.3" evidence="3 8"/>
<accession>A0A918KGV1</accession>
<dbReference type="PROSITE" id="PS51330">
    <property type="entry name" value="DHFR_2"/>
    <property type="match status" value="1"/>
</dbReference>
<dbReference type="Proteomes" id="UP000600865">
    <property type="component" value="Unassembled WGS sequence"/>
</dbReference>
<evidence type="ECO:0000313" key="12">
    <source>
        <dbReference type="Proteomes" id="UP000600865"/>
    </source>
</evidence>
<dbReference type="Gene3D" id="3.40.430.10">
    <property type="entry name" value="Dihydrofolate Reductase, subunit A"/>
    <property type="match status" value="1"/>
</dbReference>
<evidence type="ECO:0000256" key="8">
    <source>
        <dbReference type="PIRNR" id="PIRNR000194"/>
    </source>
</evidence>
<evidence type="ECO:0000256" key="7">
    <source>
        <dbReference type="ARBA" id="ARBA00025067"/>
    </source>
</evidence>
<dbReference type="PRINTS" id="PR00070">
    <property type="entry name" value="DHFR"/>
</dbReference>
<dbReference type="GO" id="GO:0046452">
    <property type="term" value="P:dihydrofolate metabolic process"/>
    <property type="evidence" value="ECO:0007669"/>
    <property type="project" value="TreeGrafter"/>
</dbReference>
<name>A0A918KGV1_9PROT</name>
<dbReference type="InterPro" id="IPR024072">
    <property type="entry name" value="DHFR-like_dom_sf"/>
</dbReference>
<evidence type="ECO:0000256" key="6">
    <source>
        <dbReference type="ARBA" id="ARBA00023002"/>
    </source>
</evidence>
<proteinExistence type="inferred from homology"/>
<dbReference type="PIRSF" id="PIRSF000194">
    <property type="entry name" value="DHFR"/>
    <property type="match status" value="1"/>
</dbReference>
<dbReference type="AlphaFoldDB" id="A0A918KGV1"/>
<evidence type="ECO:0000256" key="9">
    <source>
        <dbReference type="RuleBase" id="RU004474"/>
    </source>
</evidence>
<keyword evidence="4 8" id="KW-0554">One-carbon metabolism</keyword>
<dbReference type="FunFam" id="3.40.430.10:FF:000001">
    <property type="entry name" value="Dihydrofolate reductase"/>
    <property type="match status" value="1"/>
</dbReference>
<dbReference type="PANTHER" id="PTHR48069">
    <property type="entry name" value="DIHYDROFOLATE REDUCTASE"/>
    <property type="match status" value="1"/>
</dbReference>
<evidence type="ECO:0000259" key="10">
    <source>
        <dbReference type="PROSITE" id="PS51330"/>
    </source>
</evidence>
<feature type="domain" description="DHFR" evidence="10">
    <location>
        <begin position="8"/>
        <end position="172"/>
    </location>
</feature>
<comment type="pathway">
    <text evidence="1 8">Cofactor biosynthesis; tetrahydrofolate biosynthesis; 5,6,7,8-tetrahydrofolate from 7,8-dihydrofolate: step 1/1.</text>
</comment>
<dbReference type="GO" id="GO:0004146">
    <property type="term" value="F:dihydrofolate reductase activity"/>
    <property type="evidence" value="ECO:0007669"/>
    <property type="project" value="UniProtKB-EC"/>
</dbReference>
<dbReference type="GO" id="GO:0046654">
    <property type="term" value="P:tetrahydrofolate biosynthetic process"/>
    <property type="evidence" value="ECO:0007669"/>
    <property type="project" value="InterPro"/>
</dbReference>
<comment type="function">
    <text evidence="7 8">Key enzyme in folate metabolism. Catalyzes an essential reaction for de novo glycine and purine synthesis, and for DNA precursor synthesis.</text>
</comment>
<evidence type="ECO:0000256" key="1">
    <source>
        <dbReference type="ARBA" id="ARBA00004903"/>
    </source>
</evidence>
<comment type="similarity">
    <text evidence="2 8 9">Belongs to the dihydrofolate reductase family.</text>
</comment>
<gene>
    <name evidence="11" type="primary">folA</name>
    <name evidence="11" type="ORF">GCM10011309_08100</name>
</gene>
<protein>
    <recommendedName>
        <fullName evidence="3 8">Dihydrofolate reductase</fullName>
        <ecNumber evidence="3 8">1.5.1.3</ecNumber>
    </recommendedName>
</protein>
<keyword evidence="5 8" id="KW-0521">NADP</keyword>
<dbReference type="PANTHER" id="PTHR48069:SF3">
    <property type="entry name" value="DIHYDROFOLATE REDUCTASE"/>
    <property type="match status" value="1"/>
</dbReference>
<keyword evidence="12" id="KW-1185">Reference proteome</keyword>